<dbReference type="EMBL" id="JAPXFL010000014">
    <property type="protein sequence ID" value="KAK9497558.1"/>
    <property type="molecule type" value="Genomic_DNA"/>
</dbReference>
<protein>
    <submittedName>
        <fullName evidence="1">Uncharacterized protein</fullName>
    </submittedName>
</protein>
<accession>A0AAW1CIU1</accession>
<name>A0AAW1CIU1_9HEMI</name>
<evidence type="ECO:0000313" key="2">
    <source>
        <dbReference type="Proteomes" id="UP001461498"/>
    </source>
</evidence>
<reference evidence="1 2" key="1">
    <citation type="submission" date="2022-12" db="EMBL/GenBank/DDBJ databases">
        <title>Chromosome-level genome assembly of true bugs.</title>
        <authorList>
            <person name="Ma L."/>
            <person name="Li H."/>
        </authorList>
    </citation>
    <scope>NUCLEOTIDE SEQUENCE [LARGE SCALE GENOMIC DNA]</scope>
    <source>
        <strain evidence="1">Lab_2022b</strain>
    </source>
</reference>
<dbReference type="Proteomes" id="UP001461498">
    <property type="component" value="Unassembled WGS sequence"/>
</dbReference>
<gene>
    <name evidence="1" type="ORF">O3M35_004258</name>
</gene>
<dbReference type="AlphaFoldDB" id="A0AAW1CIU1"/>
<organism evidence="1 2">
    <name type="scientific">Rhynocoris fuscipes</name>
    <dbReference type="NCBI Taxonomy" id="488301"/>
    <lineage>
        <taxon>Eukaryota</taxon>
        <taxon>Metazoa</taxon>
        <taxon>Ecdysozoa</taxon>
        <taxon>Arthropoda</taxon>
        <taxon>Hexapoda</taxon>
        <taxon>Insecta</taxon>
        <taxon>Pterygota</taxon>
        <taxon>Neoptera</taxon>
        <taxon>Paraneoptera</taxon>
        <taxon>Hemiptera</taxon>
        <taxon>Heteroptera</taxon>
        <taxon>Panheteroptera</taxon>
        <taxon>Cimicomorpha</taxon>
        <taxon>Reduviidae</taxon>
        <taxon>Harpactorinae</taxon>
        <taxon>Harpactorini</taxon>
        <taxon>Rhynocoris</taxon>
    </lineage>
</organism>
<keyword evidence="2" id="KW-1185">Reference proteome</keyword>
<evidence type="ECO:0000313" key="1">
    <source>
        <dbReference type="EMBL" id="KAK9497558.1"/>
    </source>
</evidence>
<sequence>MKWHAFFSGDGAQKLIKSKLGNIRKKFLSCLKPFCEIWWTQNLQFLSCTVGNTVGPIHLKF</sequence>
<proteinExistence type="predicted"/>
<comment type="caution">
    <text evidence="1">The sequence shown here is derived from an EMBL/GenBank/DDBJ whole genome shotgun (WGS) entry which is preliminary data.</text>
</comment>